<dbReference type="AlphaFoldDB" id="A0A0R3LHS6"/>
<dbReference type="Pfam" id="PF00702">
    <property type="entry name" value="Hydrolase"/>
    <property type="match status" value="1"/>
</dbReference>
<dbReference type="SUPFAM" id="SSF56784">
    <property type="entry name" value="HAD-like"/>
    <property type="match status" value="1"/>
</dbReference>
<dbReference type="Proteomes" id="UP000050863">
    <property type="component" value="Unassembled WGS sequence"/>
</dbReference>
<keyword evidence="2" id="KW-1185">Reference proteome</keyword>
<accession>A0A0R3LHS6</accession>
<sequence>MGRGRHRPRRQDDGRGVRNPAQALVLDFGGVISKTLFETHDLTEQALGLAPCTLKWLGPFAPDSDPLWASMQRGEISERDYWLMRSREVGRMLGEDWPDMETFVKRARGADPATVIRPEADHVIRIVGDAGFRLAILSNELDLFYGVDFRSRLPVLARFDAIVDATHTNILKPDPRAYHGVLDALALAAEDCVFVDDQRRNIAGAAACNMRTVLFDVRNPRASYSEALRHFGLEYD</sequence>
<dbReference type="PANTHER" id="PTHR47829:SF1">
    <property type="entry name" value="HAD FAMILY PHOSPHATASE"/>
    <property type="match status" value="1"/>
</dbReference>
<dbReference type="InterPro" id="IPR006439">
    <property type="entry name" value="HAD-SF_hydro_IA"/>
</dbReference>
<dbReference type="Gene3D" id="3.40.50.1000">
    <property type="entry name" value="HAD superfamily/HAD-like"/>
    <property type="match status" value="1"/>
</dbReference>
<evidence type="ECO:0000313" key="2">
    <source>
        <dbReference type="Proteomes" id="UP000050863"/>
    </source>
</evidence>
<dbReference type="SFLD" id="SFLDS00003">
    <property type="entry name" value="Haloacid_Dehalogenase"/>
    <property type="match status" value="1"/>
</dbReference>
<dbReference type="PRINTS" id="PR00413">
    <property type="entry name" value="HADHALOGNASE"/>
</dbReference>
<dbReference type="PANTHER" id="PTHR47829">
    <property type="entry name" value="HYDROLASE, PUTATIVE (AFU_ORTHOLOGUE AFUA_1G12880)-RELATED"/>
    <property type="match status" value="1"/>
</dbReference>
<evidence type="ECO:0000313" key="1">
    <source>
        <dbReference type="EMBL" id="KRR07351.1"/>
    </source>
</evidence>
<dbReference type="SFLD" id="SFLDG01129">
    <property type="entry name" value="C1.5:_HAD__Beta-PGM__Phosphata"/>
    <property type="match status" value="1"/>
</dbReference>
<dbReference type="InterPro" id="IPR023214">
    <property type="entry name" value="HAD_sf"/>
</dbReference>
<keyword evidence="1" id="KW-0378">Hydrolase</keyword>
<dbReference type="STRING" id="280332.CQ12_00765"/>
<proteinExistence type="predicted"/>
<name>A0A0R3LHS6_9BRAD</name>
<dbReference type="InterPro" id="IPR036412">
    <property type="entry name" value="HAD-like_sf"/>
</dbReference>
<comment type="caution">
    <text evidence="1">The sequence shown here is derived from an EMBL/GenBank/DDBJ whole genome shotgun (WGS) entry which is preliminary data.</text>
</comment>
<reference evidence="1 2" key="1">
    <citation type="submission" date="2014-03" db="EMBL/GenBank/DDBJ databases">
        <title>Bradyrhizobium valentinum sp. nov., isolated from effective nodules of Lupinus mariae-josephae, a lupine endemic of basic-lime soils in Eastern Spain.</title>
        <authorList>
            <person name="Duran D."/>
            <person name="Rey L."/>
            <person name="Navarro A."/>
            <person name="Busquets A."/>
            <person name="Imperial J."/>
            <person name="Ruiz-Argueso T."/>
        </authorList>
    </citation>
    <scope>NUCLEOTIDE SEQUENCE [LARGE SCALE GENOMIC DNA]</scope>
    <source>
        <strain evidence="1 2">PAC68</strain>
    </source>
</reference>
<dbReference type="InterPro" id="IPR052898">
    <property type="entry name" value="ACAD10-like"/>
</dbReference>
<dbReference type="NCBIfam" id="TIGR01509">
    <property type="entry name" value="HAD-SF-IA-v3"/>
    <property type="match status" value="1"/>
</dbReference>
<gene>
    <name evidence="1" type="ORF">CQ12_00765</name>
</gene>
<organism evidence="1 2">
    <name type="scientific">Bradyrhizobium jicamae</name>
    <dbReference type="NCBI Taxonomy" id="280332"/>
    <lineage>
        <taxon>Bacteria</taxon>
        <taxon>Pseudomonadati</taxon>
        <taxon>Pseudomonadota</taxon>
        <taxon>Alphaproteobacteria</taxon>
        <taxon>Hyphomicrobiales</taxon>
        <taxon>Nitrobacteraceae</taxon>
        <taxon>Bradyrhizobium</taxon>
    </lineage>
</organism>
<dbReference type="GO" id="GO:0016787">
    <property type="term" value="F:hydrolase activity"/>
    <property type="evidence" value="ECO:0007669"/>
    <property type="project" value="UniProtKB-KW"/>
</dbReference>
<protein>
    <submittedName>
        <fullName evidence="1">HAD family hydrolase</fullName>
    </submittedName>
</protein>
<dbReference type="EMBL" id="LLXZ01000102">
    <property type="protein sequence ID" value="KRR07351.1"/>
    <property type="molecule type" value="Genomic_DNA"/>
</dbReference>
<dbReference type="OrthoDB" id="9807742at2"/>